<proteinExistence type="predicted"/>
<dbReference type="KEGG" id="rag:B739_0724"/>
<gene>
    <name evidence="2" type="ORF">B739_0724</name>
</gene>
<keyword evidence="1" id="KW-1133">Transmembrane helix</keyword>
<keyword evidence="3" id="KW-1185">Reference proteome</keyword>
<protein>
    <recommendedName>
        <fullName evidence="4">SGNH hydrolase-type esterase domain-containing protein</fullName>
    </recommendedName>
</protein>
<dbReference type="GO" id="GO:0016788">
    <property type="term" value="F:hydrolase activity, acting on ester bonds"/>
    <property type="evidence" value="ECO:0007669"/>
    <property type="project" value="UniProtKB-ARBA"/>
</dbReference>
<dbReference type="Gene3D" id="3.40.50.1110">
    <property type="entry name" value="SGNH hydrolase"/>
    <property type="match status" value="1"/>
</dbReference>
<name>J9QT49_RIEAN</name>
<reference evidence="2 3" key="1">
    <citation type="submission" date="2012-09" db="EMBL/GenBank/DDBJ databases">
        <title>Riemerella anatipestifer vaccine strains.</title>
        <authorList>
            <person name="Chun C.A."/>
            <person name="Shu W.M."/>
            <person name="Kang Z.D."/>
            <person name="Jia W.X."/>
        </authorList>
    </citation>
    <scope>NUCLEOTIDE SEQUENCE [LARGE SCALE GENOMIC DNA]</scope>
    <source>
        <strain evidence="2 3">RA-CH-1</strain>
    </source>
</reference>
<dbReference type="PATRIC" id="fig|1228997.3.peg.720"/>
<dbReference type="STRING" id="34085.AB406_1052"/>
<dbReference type="RefSeq" id="WP_014937734.1">
    <property type="nucleotide sequence ID" value="NC_018609.1"/>
</dbReference>
<dbReference type="HOGENOM" id="CLU_026488_0_0_10"/>
<dbReference type="InterPro" id="IPR036514">
    <property type="entry name" value="SGNH_hydro_sf"/>
</dbReference>
<dbReference type="AlphaFoldDB" id="J9QT49"/>
<evidence type="ECO:0000313" key="2">
    <source>
        <dbReference type="EMBL" id="AFR35326.1"/>
    </source>
</evidence>
<keyword evidence="1" id="KW-0472">Membrane</keyword>
<dbReference type="Proteomes" id="UP000006276">
    <property type="component" value="Chromosome"/>
</dbReference>
<evidence type="ECO:0008006" key="4">
    <source>
        <dbReference type="Google" id="ProtNLM"/>
    </source>
</evidence>
<keyword evidence="1" id="KW-0812">Transmembrane</keyword>
<dbReference type="SUPFAM" id="SSF52266">
    <property type="entry name" value="SGNH hydrolase"/>
    <property type="match status" value="1"/>
</dbReference>
<feature type="transmembrane region" description="Helical" evidence="1">
    <location>
        <begin position="12"/>
        <end position="34"/>
    </location>
</feature>
<evidence type="ECO:0000256" key="1">
    <source>
        <dbReference type="SAM" id="Phobius"/>
    </source>
</evidence>
<sequence length="447" mass="50250">MKSNKNYRVFRLVFSSFVIYLSASVVMKITGFHWQPLDNINLVSELFRSEKATERVGQKEVHHSPAATPQIQEVNLDLYQKPDLITNFLANSPQPALPKFVEKLEKLKKQKKGKVRIAFFGDSMIEGDLMTQTLRRLLQTEFGGKGVGFVPMYSNVAGFRTTAMVSGKGWKDTHFMIKGADNLYLSGHRFEGLGTGSYEDKTIQSTDVVTKALLFGKINDAAIVANGTPLVLSGIDKVNRIVLSNDNNSRVSVQSKTSSLPLFGVSFESENGVFVDNFSFRGITGIELGKIDKEIYNAVQKNNPYDLVILQYGVNLMFRPKDTNYEYYEKMMSPVLEKLKKEMPNTEFLLIGSADRAFRYNGEYKTAVGLPNLLKLQAELALKYNMAFYNNFATMGGENSIAKWANATPPLANKDYIHPNAKGAEVLGQKLYDAIIKDYQKNRKRDK</sequence>
<accession>J9QT49</accession>
<evidence type="ECO:0000313" key="3">
    <source>
        <dbReference type="Proteomes" id="UP000006276"/>
    </source>
</evidence>
<dbReference type="EMBL" id="CP003787">
    <property type="protein sequence ID" value="AFR35326.1"/>
    <property type="molecule type" value="Genomic_DNA"/>
</dbReference>
<dbReference type="Gene3D" id="2.60.120.1360">
    <property type="match status" value="1"/>
</dbReference>
<organism evidence="2 3">
    <name type="scientific">Riemerella anatipestifer RA-CH-1</name>
    <dbReference type="NCBI Taxonomy" id="1228997"/>
    <lineage>
        <taxon>Bacteria</taxon>
        <taxon>Pseudomonadati</taxon>
        <taxon>Bacteroidota</taxon>
        <taxon>Flavobacteriia</taxon>
        <taxon>Flavobacteriales</taxon>
        <taxon>Weeksellaceae</taxon>
        <taxon>Riemerella</taxon>
    </lineage>
</organism>